<comment type="caution">
    <text evidence="10">The sequence shown here is derived from an EMBL/GenBank/DDBJ whole genome shotgun (WGS) entry which is preliminary data.</text>
</comment>
<feature type="transmembrane region" description="Helical" evidence="9">
    <location>
        <begin position="336"/>
        <end position="360"/>
    </location>
</feature>
<evidence type="ECO:0000256" key="6">
    <source>
        <dbReference type="ARBA" id="ARBA00022989"/>
    </source>
</evidence>
<feature type="compositionally biased region" description="Pro residues" evidence="8">
    <location>
        <begin position="19"/>
        <end position="34"/>
    </location>
</feature>
<dbReference type="Pfam" id="PF03595">
    <property type="entry name" value="SLAC1"/>
    <property type="match status" value="1"/>
</dbReference>
<evidence type="ECO:0000256" key="4">
    <source>
        <dbReference type="ARBA" id="ARBA00022475"/>
    </source>
</evidence>
<feature type="transmembrane region" description="Helical" evidence="9">
    <location>
        <begin position="87"/>
        <end position="105"/>
    </location>
</feature>
<evidence type="ECO:0000313" key="10">
    <source>
        <dbReference type="EMBL" id="KAL2049604.1"/>
    </source>
</evidence>
<feature type="transmembrane region" description="Helical" evidence="9">
    <location>
        <begin position="192"/>
        <end position="213"/>
    </location>
</feature>
<gene>
    <name evidence="10" type="ORF">ABVK25_010183</name>
</gene>
<name>A0ABR4AV96_9LECA</name>
<organism evidence="10 11">
    <name type="scientific">Lepraria finkii</name>
    <dbReference type="NCBI Taxonomy" id="1340010"/>
    <lineage>
        <taxon>Eukaryota</taxon>
        <taxon>Fungi</taxon>
        <taxon>Dikarya</taxon>
        <taxon>Ascomycota</taxon>
        <taxon>Pezizomycotina</taxon>
        <taxon>Lecanoromycetes</taxon>
        <taxon>OSLEUM clade</taxon>
        <taxon>Lecanoromycetidae</taxon>
        <taxon>Lecanorales</taxon>
        <taxon>Lecanorineae</taxon>
        <taxon>Stereocaulaceae</taxon>
        <taxon>Lepraria</taxon>
    </lineage>
</organism>
<evidence type="ECO:0000256" key="2">
    <source>
        <dbReference type="ARBA" id="ARBA00008566"/>
    </source>
</evidence>
<evidence type="ECO:0000256" key="9">
    <source>
        <dbReference type="SAM" id="Phobius"/>
    </source>
</evidence>
<reference evidence="10 11" key="1">
    <citation type="submission" date="2024-09" db="EMBL/GenBank/DDBJ databases">
        <title>Rethinking Asexuality: The Enigmatic Case of Functional Sexual Genes in Lepraria (Stereocaulaceae).</title>
        <authorList>
            <person name="Doellman M."/>
            <person name="Sun Y."/>
            <person name="Barcenas-Pena A."/>
            <person name="Lumbsch H.T."/>
            <person name="Grewe F."/>
        </authorList>
    </citation>
    <scope>NUCLEOTIDE SEQUENCE [LARGE SCALE GENOMIC DNA]</scope>
    <source>
        <strain evidence="10 11">Grewe 0041</strain>
    </source>
</reference>
<comment type="similarity">
    <text evidence="2">Belongs to the tellurite-resistance/dicarboxylate transporter (TDT) family.</text>
</comment>
<evidence type="ECO:0000256" key="5">
    <source>
        <dbReference type="ARBA" id="ARBA00022692"/>
    </source>
</evidence>
<keyword evidence="7 9" id="KW-0472">Membrane</keyword>
<sequence>MDPSAAHTTYTSDAFTPCAQPPEPAESEPSPIPRSPEDGQMFPEQRKLDGDCGLKPSEEDFREQKLLETNSKDNHNYRRIIRNFTPSWFSVNMGTGIVSILLHNLPYNGVWLYWISVVTFVLNVALFILFSFISLLRYILYPQIWTTMLKHPTQSLFLGTFPMGLATIVNMVVFVCVPAWGPRAITLAWALWWIDAAISVATCFYLPFVIMYFHDTKLKSMTAAWLLPVVSTIVAAASGGIIADVLPNPSHALWTLTASYILWGTGVPLATAILVIYFQRLTVHSLPPREVIVSVFLPLGPMGQGGFAIMQLGAVAMKVFPVTGTLSARTTNAGEILYVFGWVIALIMWGFGLVWLFFALASISRNKFPFNIGWWGFTFPLGVFAVSTTQIGKEMPSPFFDVLGTGFSVSVTLLWIVVATGTFRKALTGELFFAPCLKDLEGKKEQWAKHYGEKFV</sequence>
<keyword evidence="5 9" id="KW-0812">Transmembrane</keyword>
<dbReference type="PANTHER" id="PTHR31686:SF1">
    <property type="entry name" value="SULFITE EFFLUX PUMP SSU1"/>
    <property type="match status" value="1"/>
</dbReference>
<keyword evidence="6 9" id="KW-1133">Transmembrane helix</keyword>
<evidence type="ECO:0000256" key="1">
    <source>
        <dbReference type="ARBA" id="ARBA00004651"/>
    </source>
</evidence>
<feature type="transmembrane region" description="Helical" evidence="9">
    <location>
        <begin position="291"/>
        <end position="316"/>
    </location>
</feature>
<feature type="transmembrane region" description="Helical" evidence="9">
    <location>
        <begin position="403"/>
        <end position="423"/>
    </location>
</feature>
<comment type="subcellular location">
    <subcellularLocation>
        <location evidence="1">Cell membrane</location>
        <topology evidence="1">Multi-pass membrane protein</topology>
    </subcellularLocation>
</comment>
<dbReference type="PANTHER" id="PTHR31686">
    <property type="match status" value="1"/>
</dbReference>
<evidence type="ECO:0008006" key="12">
    <source>
        <dbReference type="Google" id="ProtNLM"/>
    </source>
</evidence>
<feature type="transmembrane region" description="Helical" evidence="9">
    <location>
        <begin position="111"/>
        <end position="136"/>
    </location>
</feature>
<dbReference type="CDD" id="cd09318">
    <property type="entry name" value="TDT_SSU1"/>
    <property type="match status" value="1"/>
</dbReference>
<keyword evidence="3" id="KW-0813">Transport</keyword>
<feature type="compositionally biased region" description="Polar residues" evidence="8">
    <location>
        <begin position="1"/>
        <end position="14"/>
    </location>
</feature>
<feature type="region of interest" description="Disordered" evidence="8">
    <location>
        <begin position="1"/>
        <end position="49"/>
    </location>
</feature>
<dbReference type="Gene3D" id="1.50.10.150">
    <property type="entry name" value="Voltage-dependent anion channel"/>
    <property type="match status" value="1"/>
</dbReference>
<dbReference type="InterPro" id="IPR038665">
    <property type="entry name" value="Voltage-dep_anion_channel_sf"/>
</dbReference>
<dbReference type="Proteomes" id="UP001590951">
    <property type="component" value="Unassembled WGS sequence"/>
</dbReference>
<feature type="transmembrane region" description="Helical" evidence="9">
    <location>
        <begin position="258"/>
        <end position="279"/>
    </location>
</feature>
<feature type="transmembrane region" description="Helical" evidence="9">
    <location>
        <begin position="156"/>
        <end position="180"/>
    </location>
</feature>
<dbReference type="EMBL" id="JBHFEH010000061">
    <property type="protein sequence ID" value="KAL2049604.1"/>
    <property type="molecule type" value="Genomic_DNA"/>
</dbReference>
<evidence type="ECO:0000256" key="8">
    <source>
        <dbReference type="SAM" id="MobiDB-lite"/>
    </source>
</evidence>
<evidence type="ECO:0000256" key="7">
    <source>
        <dbReference type="ARBA" id="ARBA00023136"/>
    </source>
</evidence>
<proteinExistence type="inferred from homology"/>
<evidence type="ECO:0000256" key="3">
    <source>
        <dbReference type="ARBA" id="ARBA00022448"/>
    </source>
</evidence>
<protein>
    <recommendedName>
        <fullName evidence="12">Sulfite efflux pump SSU1</fullName>
    </recommendedName>
</protein>
<dbReference type="InterPro" id="IPR051629">
    <property type="entry name" value="Sulfite_efflux_TDT"/>
</dbReference>
<feature type="transmembrane region" description="Helical" evidence="9">
    <location>
        <begin position="225"/>
        <end position="246"/>
    </location>
</feature>
<feature type="transmembrane region" description="Helical" evidence="9">
    <location>
        <begin position="372"/>
        <end position="391"/>
    </location>
</feature>
<keyword evidence="11" id="KW-1185">Reference proteome</keyword>
<accession>A0ABR4AV96</accession>
<evidence type="ECO:0000313" key="11">
    <source>
        <dbReference type="Proteomes" id="UP001590951"/>
    </source>
</evidence>
<dbReference type="InterPro" id="IPR004695">
    <property type="entry name" value="SLAC1/Mae1/Ssu1/TehA"/>
</dbReference>
<keyword evidence="4" id="KW-1003">Cell membrane</keyword>